<sequence>MVTLFCQTCHFIMAWRSFSKGKFTVRIYKIIQ</sequence>
<accession>A0A0E9USN1</accession>
<reference evidence="1" key="1">
    <citation type="submission" date="2014-11" db="EMBL/GenBank/DDBJ databases">
        <authorList>
            <person name="Amaro Gonzalez C."/>
        </authorList>
    </citation>
    <scope>NUCLEOTIDE SEQUENCE</scope>
</reference>
<dbReference type="AlphaFoldDB" id="A0A0E9USN1"/>
<protein>
    <submittedName>
        <fullName evidence="1">Uncharacterized protein</fullName>
    </submittedName>
</protein>
<name>A0A0E9USN1_ANGAN</name>
<organism evidence="1">
    <name type="scientific">Anguilla anguilla</name>
    <name type="common">European freshwater eel</name>
    <name type="synonym">Muraena anguilla</name>
    <dbReference type="NCBI Taxonomy" id="7936"/>
    <lineage>
        <taxon>Eukaryota</taxon>
        <taxon>Metazoa</taxon>
        <taxon>Chordata</taxon>
        <taxon>Craniata</taxon>
        <taxon>Vertebrata</taxon>
        <taxon>Euteleostomi</taxon>
        <taxon>Actinopterygii</taxon>
        <taxon>Neopterygii</taxon>
        <taxon>Teleostei</taxon>
        <taxon>Anguilliformes</taxon>
        <taxon>Anguillidae</taxon>
        <taxon>Anguilla</taxon>
    </lineage>
</organism>
<evidence type="ECO:0000313" key="1">
    <source>
        <dbReference type="EMBL" id="JAH68746.1"/>
    </source>
</evidence>
<reference evidence="1" key="2">
    <citation type="journal article" date="2015" name="Fish Shellfish Immunol.">
        <title>Early steps in the European eel (Anguilla anguilla)-Vibrio vulnificus interaction in the gills: Role of the RtxA13 toxin.</title>
        <authorList>
            <person name="Callol A."/>
            <person name="Pajuelo D."/>
            <person name="Ebbesson L."/>
            <person name="Teles M."/>
            <person name="MacKenzie S."/>
            <person name="Amaro C."/>
        </authorList>
    </citation>
    <scope>NUCLEOTIDE SEQUENCE</scope>
</reference>
<proteinExistence type="predicted"/>
<dbReference type="EMBL" id="GBXM01039831">
    <property type="protein sequence ID" value="JAH68746.1"/>
    <property type="molecule type" value="Transcribed_RNA"/>
</dbReference>